<evidence type="ECO:0000313" key="3">
    <source>
        <dbReference type="EMBL" id="KZT59223.1"/>
    </source>
</evidence>
<dbReference type="Pfam" id="PF20149">
    <property type="entry name" value="DUF6532"/>
    <property type="match status" value="1"/>
</dbReference>
<evidence type="ECO:0000313" key="4">
    <source>
        <dbReference type="Proteomes" id="UP000076842"/>
    </source>
</evidence>
<dbReference type="EMBL" id="KV423942">
    <property type="protein sequence ID" value="KZT59223.1"/>
    <property type="molecule type" value="Genomic_DNA"/>
</dbReference>
<dbReference type="InterPro" id="IPR045341">
    <property type="entry name" value="DUF6532"/>
</dbReference>
<name>A0A165HFB0_9BASI</name>
<sequence length="460" mass="51049">MDDVERPPSHRRLPALSDRHGPAPKPTKGPTVHWRDEEASPLRNPQKNGHSRRSFLQAPYSGDRHGGHKSRNMMNDLSLDGAMTADAGSSEEDDDHCPRAQGLPPGDGRTNQRGTSLSAARSHHGSAKPSAPVPKRTSSRGKITDEFSRLQSPNQFEVRTPKIVKTSSSAKRSTARGMSLAGGGSYPSPVRTNGSGQHCRMGDLSPTSKSLSSRSNKLFRVLLANSDAFPEGCKGSQWARKAFKAACLDMGMGERYYKGRFLRDSTYSRQIQEIIMQREAQLRGEVKTVAAELLLEHYKLPLSRGQEAIADAIEQFTADSLFVYADHWSVSPQKIFEHPMIQAVYTNAFFKDRRSDGVVFQTVFAEGQPSLLALIVTSIHCALEQWSSGEKRSGTAHKFTAQVWKPIYQDHLDNVTEFARSFPNKYKRIMRGLFTNAIWHGGPARRISGLLFTFIKLAAN</sequence>
<organism evidence="3 4">
    <name type="scientific">Calocera cornea HHB12733</name>
    <dbReference type="NCBI Taxonomy" id="1353952"/>
    <lineage>
        <taxon>Eukaryota</taxon>
        <taxon>Fungi</taxon>
        <taxon>Dikarya</taxon>
        <taxon>Basidiomycota</taxon>
        <taxon>Agaricomycotina</taxon>
        <taxon>Dacrymycetes</taxon>
        <taxon>Dacrymycetales</taxon>
        <taxon>Dacrymycetaceae</taxon>
        <taxon>Calocera</taxon>
    </lineage>
</organism>
<protein>
    <recommendedName>
        <fullName evidence="2">DUF6532 domain-containing protein</fullName>
    </recommendedName>
</protein>
<dbReference type="STRING" id="1353952.A0A165HFB0"/>
<proteinExistence type="predicted"/>
<accession>A0A165HFB0</accession>
<dbReference type="AlphaFoldDB" id="A0A165HFB0"/>
<dbReference type="InParanoid" id="A0A165HFB0"/>
<evidence type="ECO:0000256" key="1">
    <source>
        <dbReference type="SAM" id="MobiDB-lite"/>
    </source>
</evidence>
<keyword evidence="4" id="KW-1185">Reference proteome</keyword>
<evidence type="ECO:0000259" key="2">
    <source>
        <dbReference type="Pfam" id="PF20149"/>
    </source>
</evidence>
<feature type="region of interest" description="Disordered" evidence="1">
    <location>
        <begin position="1"/>
        <end position="188"/>
    </location>
</feature>
<dbReference type="Proteomes" id="UP000076842">
    <property type="component" value="Unassembled WGS sequence"/>
</dbReference>
<dbReference type="OrthoDB" id="3257342at2759"/>
<gene>
    <name evidence="3" type="ORF">CALCODRAFT_537054</name>
</gene>
<reference evidence="3 4" key="1">
    <citation type="journal article" date="2016" name="Mol. Biol. Evol.">
        <title>Comparative Genomics of Early-Diverging Mushroom-Forming Fungi Provides Insights into the Origins of Lignocellulose Decay Capabilities.</title>
        <authorList>
            <person name="Nagy L.G."/>
            <person name="Riley R."/>
            <person name="Tritt A."/>
            <person name="Adam C."/>
            <person name="Daum C."/>
            <person name="Floudas D."/>
            <person name="Sun H."/>
            <person name="Yadav J.S."/>
            <person name="Pangilinan J."/>
            <person name="Larsson K.H."/>
            <person name="Matsuura K."/>
            <person name="Barry K."/>
            <person name="Labutti K."/>
            <person name="Kuo R."/>
            <person name="Ohm R.A."/>
            <person name="Bhattacharya S.S."/>
            <person name="Shirouzu T."/>
            <person name="Yoshinaga Y."/>
            <person name="Martin F.M."/>
            <person name="Grigoriev I.V."/>
            <person name="Hibbett D.S."/>
        </authorList>
    </citation>
    <scope>NUCLEOTIDE SEQUENCE [LARGE SCALE GENOMIC DNA]</scope>
    <source>
        <strain evidence="3 4">HHB12733</strain>
    </source>
</reference>
<feature type="compositionally biased region" description="Polar residues" evidence="1">
    <location>
        <begin position="109"/>
        <end position="119"/>
    </location>
</feature>
<feature type="domain" description="DUF6532" evidence="2">
    <location>
        <begin position="215"/>
        <end position="418"/>
    </location>
</feature>